<comment type="caution">
    <text evidence="1">The sequence shown here is derived from an EMBL/GenBank/DDBJ whole genome shotgun (WGS) entry which is preliminary data.</text>
</comment>
<proteinExistence type="predicted"/>
<sequence>MQSTLALMIFFLVRSAVGTPVIPVPGGALAEDEYMSFTSIPVPHIPTDIPNVGSCSPPPCKPWPFGYEEA</sequence>
<reference evidence="1" key="1">
    <citation type="journal article" date="2020" name="Stud. Mycol.">
        <title>101 Dothideomycetes genomes: a test case for predicting lifestyles and emergence of pathogens.</title>
        <authorList>
            <person name="Haridas S."/>
            <person name="Albert R."/>
            <person name="Binder M."/>
            <person name="Bloem J."/>
            <person name="Labutti K."/>
            <person name="Salamov A."/>
            <person name="Andreopoulos B."/>
            <person name="Baker S."/>
            <person name="Barry K."/>
            <person name="Bills G."/>
            <person name="Bluhm B."/>
            <person name="Cannon C."/>
            <person name="Castanera R."/>
            <person name="Culley D."/>
            <person name="Daum C."/>
            <person name="Ezra D."/>
            <person name="Gonzalez J."/>
            <person name="Henrissat B."/>
            <person name="Kuo A."/>
            <person name="Liang C."/>
            <person name="Lipzen A."/>
            <person name="Lutzoni F."/>
            <person name="Magnuson J."/>
            <person name="Mondo S."/>
            <person name="Nolan M."/>
            <person name="Ohm R."/>
            <person name="Pangilinan J."/>
            <person name="Park H.-J."/>
            <person name="Ramirez L."/>
            <person name="Alfaro M."/>
            <person name="Sun H."/>
            <person name="Tritt A."/>
            <person name="Yoshinaga Y."/>
            <person name="Zwiers L.-H."/>
            <person name="Turgeon B."/>
            <person name="Goodwin S."/>
            <person name="Spatafora J."/>
            <person name="Crous P."/>
            <person name="Grigoriev I."/>
        </authorList>
    </citation>
    <scope>NUCLEOTIDE SEQUENCE</scope>
    <source>
        <strain evidence="1">ATCC 200398</strain>
    </source>
</reference>
<evidence type="ECO:0000313" key="2">
    <source>
        <dbReference type="Proteomes" id="UP000799755"/>
    </source>
</evidence>
<gene>
    <name evidence="1" type="ORF">BDR25DRAFT_13991</name>
</gene>
<keyword evidence="2" id="KW-1185">Reference proteome</keyword>
<dbReference type="Proteomes" id="UP000799755">
    <property type="component" value="Unassembled WGS sequence"/>
</dbReference>
<protein>
    <submittedName>
        <fullName evidence="1">Uncharacterized protein</fullName>
    </submittedName>
</protein>
<name>A0ACB6QZA0_9PLEO</name>
<evidence type="ECO:0000313" key="1">
    <source>
        <dbReference type="EMBL" id="KAF2472384.1"/>
    </source>
</evidence>
<dbReference type="EMBL" id="MU003502">
    <property type="protein sequence ID" value="KAF2472384.1"/>
    <property type="molecule type" value="Genomic_DNA"/>
</dbReference>
<organism evidence="1 2">
    <name type="scientific">Lindgomyces ingoldianus</name>
    <dbReference type="NCBI Taxonomy" id="673940"/>
    <lineage>
        <taxon>Eukaryota</taxon>
        <taxon>Fungi</taxon>
        <taxon>Dikarya</taxon>
        <taxon>Ascomycota</taxon>
        <taxon>Pezizomycotina</taxon>
        <taxon>Dothideomycetes</taxon>
        <taxon>Pleosporomycetidae</taxon>
        <taxon>Pleosporales</taxon>
        <taxon>Lindgomycetaceae</taxon>
        <taxon>Lindgomyces</taxon>
    </lineage>
</organism>
<accession>A0ACB6QZA0</accession>